<comment type="subcellular location">
    <subcellularLocation>
        <location evidence="1">Cytoplasm</location>
    </subcellularLocation>
</comment>
<dbReference type="InterPro" id="IPR004344">
    <property type="entry name" value="TTL/TTLL_fam"/>
</dbReference>
<accession>A0A8J2LRQ4</accession>
<dbReference type="OrthoDB" id="202825at2759"/>
<dbReference type="GO" id="GO:0070736">
    <property type="term" value="F:protein-glycine ligase activity, initiating"/>
    <property type="evidence" value="ECO:0007669"/>
    <property type="project" value="TreeGrafter"/>
</dbReference>
<dbReference type="AlphaFoldDB" id="A0A8J2LRQ4"/>
<evidence type="ECO:0000256" key="3">
    <source>
        <dbReference type="ARBA" id="ARBA00022598"/>
    </source>
</evidence>
<sequence>MYFDRAESIHETLKECTANLIWNASLRMISWREIEDNQMVNQSPGAKAAFCSKVGITDCILDSHWFRDSEIIDLKFPRCYRLDLAEEKSVFINDFRLTACVALLRWLISNFEQHGLAGVVSTAGSGKTRWWAVDFALSQIQHYSKVRQNEDLDGGLDQPLNYASQWDNFVQQFYKIVLIKLKLPSEIKLTEAKEIVEQAKTAILEIKPYWTHMNEDGINNLWICKPAYGCRGLGIIISNRLDEIFAVQKTKAPVSGVGVYDVWMYKDCYLRFCSAAFDLEHLHPKIHLCNTAVQRRYKVPNKYRDTDLPMDDVWELKTFRKYLKDIGKEDVWDSIIYPGMKQNILSVMLPAQKILLDSTVKKIRQNSFEIYGADFLLSEDLTPWLLEVNSGPLMQAASSKITKMSKQCLEDCIKIVIDRRVDPEAQTGKFELLYKQTQPQDVYVQAKKGNIVVLGKSIPGDPSKTSKAQNSNKKKSPKKKRNYMEENTVNAEADHSNFSAMGLRNKLRWFLHQDSSQEDVREENKLEKNSSSRFRVETTSGEHTPKNSKVSLENILGSSSSQNRHMSRSRSLSDLSMENNISTPNMGMTAGASVKRQKVVRIITDGIMYSATLK</sequence>
<keyword evidence="3" id="KW-0436">Ligase</keyword>
<evidence type="ECO:0000313" key="7">
    <source>
        <dbReference type="EMBL" id="CAG7836828.1"/>
    </source>
</evidence>
<keyword evidence="2" id="KW-0963">Cytoplasm</keyword>
<keyword evidence="5" id="KW-0067">ATP-binding</keyword>
<feature type="compositionally biased region" description="Polar residues" evidence="6">
    <location>
        <begin position="537"/>
        <end position="548"/>
    </location>
</feature>
<comment type="caution">
    <text evidence="7">The sequence shown here is derived from an EMBL/GenBank/DDBJ whole genome shotgun (WGS) entry which is preliminary data.</text>
</comment>
<dbReference type="GO" id="GO:0005524">
    <property type="term" value="F:ATP binding"/>
    <property type="evidence" value="ECO:0007669"/>
    <property type="project" value="UniProtKB-KW"/>
</dbReference>
<feature type="compositionally biased region" description="Basic residues" evidence="6">
    <location>
        <begin position="472"/>
        <end position="481"/>
    </location>
</feature>
<dbReference type="EMBL" id="CAJVCH010571173">
    <property type="protein sequence ID" value="CAG7836828.1"/>
    <property type="molecule type" value="Genomic_DNA"/>
</dbReference>
<keyword evidence="8" id="KW-1185">Reference proteome</keyword>
<evidence type="ECO:0000256" key="5">
    <source>
        <dbReference type="ARBA" id="ARBA00022840"/>
    </source>
</evidence>
<organism evidence="7 8">
    <name type="scientific">Allacma fusca</name>
    <dbReference type="NCBI Taxonomy" id="39272"/>
    <lineage>
        <taxon>Eukaryota</taxon>
        <taxon>Metazoa</taxon>
        <taxon>Ecdysozoa</taxon>
        <taxon>Arthropoda</taxon>
        <taxon>Hexapoda</taxon>
        <taxon>Collembola</taxon>
        <taxon>Symphypleona</taxon>
        <taxon>Sminthuridae</taxon>
        <taxon>Allacma</taxon>
    </lineage>
</organism>
<evidence type="ECO:0000256" key="6">
    <source>
        <dbReference type="SAM" id="MobiDB-lite"/>
    </source>
</evidence>
<reference evidence="7" key="1">
    <citation type="submission" date="2021-06" db="EMBL/GenBank/DDBJ databases">
        <authorList>
            <person name="Hodson N. C."/>
            <person name="Mongue J. A."/>
            <person name="Jaron S. K."/>
        </authorList>
    </citation>
    <scope>NUCLEOTIDE SEQUENCE</scope>
</reference>
<dbReference type="PANTHER" id="PTHR45870:SF2">
    <property type="entry name" value="TUBULIN MONOGLYCYLASE TTLL3"/>
    <property type="match status" value="1"/>
</dbReference>
<evidence type="ECO:0000313" key="8">
    <source>
        <dbReference type="Proteomes" id="UP000708208"/>
    </source>
</evidence>
<dbReference type="Proteomes" id="UP000708208">
    <property type="component" value="Unassembled WGS sequence"/>
</dbReference>
<dbReference type="GO" id="GO:0060271">
    <property type="term" value="P:cilium assembly"/>
    <property type="evidence" value="ECO:0007669"/>
    <property type="project" value="TreeGrafter"/>
</dbReference>
<evidence type="ECO:0000256" key="2">
    <source>
        <dbReference type="ARBA" id="ARBA00022490"/>
    </source>
</evidence>
<dbReference type="GO" id="GO:0015630">
    <property type="term" value="C:microtubule cytoskeleton"/>
    <property type="evidence" value="ECO:0007669"/>
    <property type="project" value="TreeGrafter"/>
</dbReference>
<dbReference type="InterPro" id="IPR051437">
    <property type="entry name" value="TTLL_monoglycylase"/>
</dbReference>
<evidence type="ECO:0000256" key="1">
    <source>
        <dbReference type="ARBA" id="ARBA00004496"/>
    </source>
</evidence>
<dbReference type="GO" id="GO:0005930">
    <property type="term" value="C:axoneme"/>
    <property type="evidence" value="ECO:0007669"/>
    <property type="project" value="TreeGrafter"/>
</dbReference>
<proteinExistence type="predicted"/>
<protein>
    <submittedName>
        <fullName evidence="7">Uncharacterized protein</fullName>
    </submittedName>
</protein>
<feature type="region of interest" description="Disordered" evidence="6">
    <location>
        <begin position="455"/>
        <end position="483"/>
    </location>
</feature>
<gene>
    <name evidence="7" type="ORF">AFUS01_LOCUS46024</name>
</gene>
<dbReference type="GO" id="GO:0003341">
    <property type="term" value="P:cilium movement"/>
    <property type="evidence" value="ECO:0007669"/>
    <property type="project" value="TreeGrafter"/>
</dbReference>
<name>A0A8J2LRQ4_9HEXA</name>
<feature type="compositionally biased region" description="Basic and acidic residues" evidence="6">
    <location>
        <begin position="518"/>
        <end position="536"/>
    </location>
</feature>
<dbReference type="PANTHER" id="PTHR45870">
    <property type="entry name" value="TUBULIN MONOGLYCYLASE TTLL3"/>
    <property type="match status" value="1"/>
</dbReference>
<dbReference type="Pfam" id="PF03133">
    <property type="entry name" value="TTL"/>
    <property type="match status" value="2"/>
</dbReference>
<evidence type="ECO:0000256" key="4">
    <source>
        <dbReference type="ARBA" id="ARBA00022741"/>
    </source>
</evidence>
<keyword evidence="4" id="KW-0547">Nucleotide-binding</keyword>
<feature type="region of interest" description="Disordered" evidence="6">
    <location>
        <begin position="515"/>
        <end position="548"/>
    </location>
</feature>